<sequence length="508" mass="56413">MGRDVEVEPRLLAILKGGAYFYKHDFGRVKRTRKWAILSSDGLALRWRSVGPTEVVMAGDGGSTARGNTTSRGLMRSSSFSRFTTIALSDVSHIIFGPYTDTFMRKTASDRVDPRWTCFSLVMRESRTVDFAAEDEPSLLTWLLGLQQLIAYFAPQTPHAYERWSMPKLQLQKIRLRVSGESDRTGQGPHDVVLSAVLNAAQDVQKSTEQATRLQAAWRRRNVQGKFQAAVNELMEVNGLIEGLEERERELSERQERTALKIEEALRSAEAESPPPRMPSEKDMCNPAKMQEYMLQMGEYSARQQLKLASIETEVRENQQVTAEAARVASEKRQLQDMSRRLQFSLSRAQLASLSEAEAQRVLEIQRELGVTPRGSIKGDGVREVRLYKQSVTTRLGIIFHQSTPSELGDVSSDATPRAAGEQPLVLPVIKVLDKSGIAASCPDIHEGDQVLSVNGRATLSNIAAVQMLREATGAVVLAVRDTPISKTPRAHSPVPRLTGLRPLVQPS</sequence>
<dbReference type="InterPro" id="IPR001849">
    <property type="entry name" value="PH_domain"/>
</dbReference>
<protein>
    <recommendedName>
        <fullName evidence="5">PDZ domain-containing protein</fullName>
    </recommendedName>
</protein>
<dbReference type="PROSITE" id="PS50106">
    <property type="entry name" value="PDZ"/>
    <property type="match status" value="1"/>
</dbReference>
<organism evidence="4">
    <name type="scientific">Chrysotila carterae</name>
    <name type="common">Marine alga</name>
    <name type="synonym">Syracosphaera carterae</name>
    <dbReference type="NCBI Taxonomy" id="13221"/>
    <lineage>
        <taxon>Eukaryota</taxon>
        <taxon>Haptista</taxon>
        <taxon>Haptophyta</taxon>
        <taxon>Prymnesiophyceae</taxon>
        <taxon>Isochrysidales</taxon>
        <taxon>Isochrysidaceae</taxon>
        <taxon>Chrysotila</taxon>
    </lineage>
</organism>
<dbReference type="CDD" id="cd00136">
    <property type="entry name" value="PDZ_canonical"/>
    <property type="match status" value="1"/>
</dbReference>
<evidence type="ECO:0000259" key="3">
    <source>
        <dbReference type="PROSITE" id="PS50106"/>
    </source>
</evidence>
<proteinExistence type="predicted"/>
<dbReference type="InterPro" id="IPR036034">
    <property type="entry name" value="PDZ_sf"/>
</dbReference>
<feature type="domain" description="PDZ" evidence="3">
    <location>
        <begin position="384"/>
        <end position="484"/>
    </location>
</feature>
<evidence type="ECO:0000313" key="4">
    <source>
        <dbReference type="EMBL" id="CAE0771314.1"/>
    </source>
</evidence>
<accession>A0A7S4BN69</accession>
<dbReference type="SUPFAM" id="SSF50156">
    <property type="entry name" value="PDZ domain-like"/>
    <property type="match status" value="1"/>
</dbReference>
<dbReference type="PROSITE" id="PS50003">
    <property type="entry name" value="PH_DOMAIN"/>
    <property type="match status" value="1"/>
</dbReference>
<feature type="domain" description="PH" evidence="2">
    <location>
        <begin position="13"/>
        <end position="151"/>
    </location>
</feature>
<dbReference type="Pfam" id="PF00595">
    <property type="entry name" value="PDZ"/>
    <property type="match status" value="1"/>
</dbReference>
<dbReference type="InterPro" id="IPR001478">
    <property type="entry name" value="PDZ"/>
</dbReference>
<dbReference type="Gene3D" id="2.30.42.10">
    <property type="match status" value="1"/>
</dbReference>
<keyword evidence="1" id="KW-0175">Coiled coil</keyword>
<feature type="coiled-coil region" evidence="1">
    <location>
        <begin position="227"/>
        <end position="272"/>
    </location>
</feature>
<reference evidence="4" key="1">
    <citation type="submission" date="2021-01" db="EMBL/GenBank/DDBJ databases">
        <authorList>
            <person name="Corre E."/>
            <person name="Pelletier E."/>
            <person name="Niang G."/>
            <person name="Scheremetjew M."/>
            <person name="Finn R."/>
            <person name="Kale V."/>
            <person name="Holt S."/>
            <person name="Cochrane G."/>
            <person name="Meng A."/>
            <person name="Brown T."/>
            <person name="Cohen L."/>
        </authorList>
    </citation>
    <scope>NUCLEOTIDE SEQUENCE</scope>
    <source>
        <strain evidence="4">CCMP645</strain>
    </source>
</reference>
<evidence type="ECO:0000256" key="1">
    <source>
        <dbReference type="SAM" id="Coils"/>
    </source>
</evidence>
<evidence type="ECO:0000259" key="2">
    <source>
        <dbReference type="PROSITE" id="PS50003"/>
    </source>
</evidence>
<dbReference type="AlphaFoldDB" id="A0A7S4BN69"/>
<gene>
    <name evidence="4" type="ORF">PCAR00345_LOCUS23926</name>
</gene>
<dbReference type="EMBL" id="HBIZ01037500">
    <property type="protein sequence ID" value="CAE0771314.1"/>
    <property type="molecule type" value="Transcribed_RNA"/>
</dbReference>
<dbReference type="InterPro" id="IPR011993">
    <property type="entry name" value="PH-like_dom_sf"/>
</dbReference>
<dbReference type="SMART" id="SM00228">
    <property type="entry name" value="PDZ"/>
    <property type="match status" value="1"/>
</dbReference>
<dbReference type="SUPFAM" id="SSF50729">
    <property type="entry name" value="PH domain-like"/>
    <property type="match status" value="1"/>
</dbReference>
<evidence type="ECO:0008006" key="5">
    <source>
        <dbReference type="Google" id="ProtNLM"/>
    </source>
</evidence>
<name>A0A7S4BN69_CHRCT</name>
<dbReference type="Gene3D" id="2.30.29.30">
    <property type="entry name" value="Pleckstrin-homology domain (PH domain)/Phosphotyrosine-binding domain (PTB)"/>
    <property type="match status" value="1"/>
</dbReference>